<evidence type="ECO:0000313" key="8">
    <source>
        <dbReference type="Proteomes" id="UP000236220"/>
    </source>
</evidence>
<dbReference type="Proteomes" id="UP000236220">
    <property type="component" value="Unassembled WGS sequence"/>
</dbReference>
<sequence>MEEAPSHTAGMVVNLVRMNSPFRRALRYSWRIPLLLWHALVDLPVTMLLMVSPWGEWEIAGRRIDHRVVRWWSRWLMRIYGLDVRASGTQLPDPVLFVANHVGWTDIVVLHSTRMMGFVAKREIAGWPLVGWMAKRGQTIFHQRGSQESLGDVLQQMVERLREGHSVGAFPEGGTRDGRELGPFHARLFYASVEANVAVQPVALRYGHGGEAQTIVAFRKRENFAQNFWRLLGEPARVVDVVYLAPILPGEAEGRRRIAELARERIAAALHGT</sequence>
<keyword evidence="8" id="KW-1185">Reference proteome</keyword>
<dbReference type="InterPro" id="IPR002123">
    <property type="entry name" value="Plipid/glycerol_acylTrfase"/>
</dbReference>
<evidence type="ECO:0000256" key="5">
    <source>
        <dbReference type="ARBA" id="ARBA00023315"/>
    </source>
</evidence>
<comment type="caution">
    <text evidence="7">The sequence shown here is derived from an EMBL/GenBank/DDBJ whole genome shotgun (WGS) entry which is preliminary data.</text>
</comment>
<accession>A0A2K1Q0W7</accession>
<protein>
    <submittedName>
        <fullName evidence="7">Acyltransferase</fullName>
    </submittedName>
</protein>
<dbReference type="CDD" id="cd07989">
    <property type="entry name" value="LPLAT_AGPAT-like"/>
    <property type="match status" value="1"/>
</dbReference>
<dbReference type="PANTHER" id="PTHR10434">
    <property type="entry name" value="1-ACYL-SN-GLYCEROL-3-PHOSPHATE ACYLTRANSFERASE"/>
    <property type="match status" value="1"/>
</dbReference>
<keyword evidence="3 7" id="KW-0808">Transferase</keyword>
<proteinExistence type="predicted"/>
<dbReference type="SUPFAM" id="SSF69593">
    <property type="entry name" value="Glycerol-3-phosphate (1)-acyltransferase"/>
    <property type="match status" value="1"/>
</dbReference>
<evidence type="ECO:0000256" key="1">
    <source>
        <dbReference type="ARBA" id="ARBA00005189"/>
    </source>
</evidence>
<dbReference type="EMBL" id="NPZB01000001">
    <property type="protein sequence ID" value="PNS08688.1"/>
    <property type="molecule type" value="Genomic_DNA"/>
</dbReference>
<evidence type="ECO:0000313" key="7">
    <source>
        <dbReference type="EMBL" id="PNS08688.1"/>
    </source>
</evidence>
<name>A0A2K1Q0W7_9GAMM</name>
<evidence type="ECO:0000259" key="6">
    <source>
        <dbReference type="SMART" id="SM00563"/>
    </source>
</evidence>
<dbReference type="GO" id="GO:0003841">
    <property type="term" value="F:1-acylglycerol-3-phosphate O-acyltransferase activity"/>
    <property type="evidence" value="ECO:0007669"/>
    <property type="project" value="TreeGrafter"/>
</dbReference>
<organism evidence="7 8">
    <name type="scientific">Solilutibacter silvestris</name>
    <dbReference type="NCBI Taxonomy" id="1645665"/>
    <lineage>
        <taxon>Bacteria</taxon>
        <taxon>Pseudomonadati</taxon>
        <taxon>Pseudomonadota</taxon>
        <taxon>Gammaproteobacteria</taxon>
        <taxon>Lysobacterales</taxon>
        <taxon>Lysobacteraceae</taxon>
        <taxon>Solilutibacter</taxon>
    </lineage>
</organism>
<dbReference type="GO" id="GO:0006654">
    <property type="term" value="P:phosphatidic acid biosynthetic process"/>
    <property type="evidence" value="ECO:0007669"/>
    <property type="project" value="TreeGrafter"/>
</dbReference>
<dbReference type="SMART" id="SM00563">
    <property type="entry name" value="PlsC"/>
    <property type="match status" value="1"/>
</dbReference>
<feature type="domain" description="Phospholipid/glycerol acyltransferase" evidence="6">
    <location>
        <begin position="95"/>
        <end position="207"/>
    </location>
</feature>
<gene>
    <name evidence="7" type="ORF">Lysil_0317</name>
</gene>
<dbReference type="Pfam" id="PF01553">
    <property type="entry name" value="Acyltransferase"/>
    <property type="match status" value="1"/>
</dbReference>
<keyword evidence="2" id="KW-0444">Lipid biosynthesis</keyword>
<dbReference type="AlphaFoldDB" id="A0A2K1Q0W7"/>
<evidence type="ECO:0000256" key="4">
    <source>
        <dbReference type="ARBA" id="ARBA00023098"/>
    </source>
</evidence>
<dbReference type="PANTHER" id="PTHR10434:SF64">
    <property type="entry name" value="1-ACYL-SN-GLYCEROL-3-PHOSPHATE ACYLTRANSFERASE-RELATED"/>
    <property type="match status" value="1"/>
</dbReference>
<evidence type="ECO:0000256" key="2">
    <source>
        <dbReference type="ARBA" id="ARBA00022516"/>
    </source>
</evidence>
<evidence type="ECO:0000256" key="3">
    <source>
        <dbReference type="ARBA" id="ARBA00022679"/>
    </source>
</evidence>
<keyword evidence="5 7" id="KW-0012">Acyltransferase</keyword>
<reference evidence="7 8" key="1">
    <citation type="submission" date="2017-08" db="EMBL/GenBank/DDBJ databases">
        <title>Lysobacter sylvestris genome.</title>
        <authorList>
            <person name="Zhang D.-C."/>
            <person name="Albuquerque L."/>
            <person name="Franca L."/>
            <person name="Froufe H.J.C."/>
            <person name="Barroso C."/>
            <person name="Egas C."/>
            <person name="Da Costa M."/>
            <person name="Margesin R."/>
        </authorList>
    </citation>
    <scope>NUCLEOTIDE SEQUENCE [LARGE SCALE GENOMIC DNA]</scope>
    <source>
        <strain evidence="7 8">AM20-91</strain>
    </source>
</reference>
<comment type="pathway">
    <text evidence="1">Lipid metabolism.</text>
</comment>
<keyword evidence="4" id="KW-0443">Lipid metabolism</keyword>